<feature type="compositionally biased region" description="Basic and acidic residues" evidence="1">
    <location>
        <begin position="44"/>
        <end position="90"/>
    </location>
</feature>
<evidence type="ECO:0000313" key="3">
    <source>
        <dbReference type="EnsemblMetazoa" id="ASIC002763-PA"/>
    </source>
</evidence>
<evidence type="ECO:0000256" key="1">
    <source>
        <dbReference type="SAM" id="MobiDB-lite"/>
    </source>
</evidence>
<feature type="region of interest" description="Disordered" evidence="1">
    <location>
        <begin position="146"/>
        <end position="211"/>
    </location>
</feature>
<feature type="region of interest" description="Disordered" evidence="1">
    <location>
        <begin position="285"/>
        <end position="371"/>
    </location>
</feature>
<feature type="compositionally biased region" description="Low complexity" evidence="1">
    <location>
        <begin position="193"/>
        <end position="206"/>
    </location>
</feature>
<feature type="compositionally biased region" description="Low complexity" evidence="1">
    <location>
        <begin position="441"/>
        <end position="455"/>
    </location>
</feature>
<sequence>MESSNGGASLTTILDAQQEQQTRRSLMAPSPKNGTSTPTSDADGSERDGEREVIEEVKRRMKKRVDFMEEHMHQNHNHHNSDAGPRESSEAIKINPLGSGVGDLSSSSPYLKAFPASGHVFVGSPGGDDDFELLIERSMQDLETIRSDSDSDFGDDHGLPPQREMEVRKKGKEVRQHRKLADGIGAGGKPHASTSSWSDGGSSNVSDVEEEVVEVDDKGRGAVEALNHQMALYPALQHSLESSGVPFRMMIPPMSPGRRSDSSIIFGQSSLPMILPFHVRRRLSECREEDEEDEKQPPPPPASPAGPSTVRTPIPTIVVASTSGNQTRLSPPLPSTSRQEEPESAAVPRKSRFMVTKAQTQEQDDPPGTAAPRLRPEAMNLLPLTAKQNSQTIHFPCSVPVRTLQSMFPPETSHLNTPHLDRRFFDTSLVEIRPLASSRGSLTGSETSATTTSTSQPLQEPLHNSNIPFELDEVWVKRPDPVATSVGGSGAVGGAKAATLPANAKPDYSSILTDSKKSPTKAQSDATDGGNFQRPSTAPAGSGDSTRASKKQKKSEKEAKRQEKEVMKQKREEARRLEKEAAKLEKLNRKHESISRSSERVGSGARSGSLERRRSGEEAPVLNQSTVHGIASPNRRPTIFDVFRPRKGSDSKKKKDDGSRSGSDKDSTGMGSGPISTSSGAGGIMSSMKAALHVGGRHSHHNPQPAATATGSGASSKVRDGSAHPHAGSDAQYYHTVTAVRRADAGKSPMTKMMDIFRHRSNSAVSEADKRKAVSGNYDRLLFPLVVVGHARG</sequence>
<keyword evidence="4" id="KW-1185">Reference proteome</keyword>
<name>A0A084VCY7_ANOSI</name>
<proteinExistence type="predicted"/>
<feature type="compositionally biased region" description="Basic and acidic residues" evidence="1">
    <location>
        <begin position="555"/>
        <end position="599"/>
    </location>
</feature>
<dbReference type="STRING" id="74873.A0A084VCY7"/>
<dbReference type="VEuPathDB" id="VectorBase:ASIC002763"/>
<organism evidence="2">
    <name type="scientific">Anopheles sinensis</name>
    <name type="common">Mosquito</name>
    <dbReference type="NCBI Taxonomy" id="74873"/>
    <lineage>
        <taxon>Eukaryota</taxon>
        <taxon>Metazoa</taxon>
        <taxon>Ecdysozoa</taxon>
        <taxon>Arthropoda</taxon>
        <taxon>Hexapoda</taxon>
        <taxon>Insecta</taxon>
        <taxon>Pterygota</taxon>
        <taxon>Neoptera</taxon>
        <taxon>Endopterygota</taxon>
        <taxon>Diptera</taxon>
        <taxon>Nematocera</taxon>
        <taxon>Culicoidea</taxon>
        <taxon>Culicidae</taxon>
        <taxon>Anophelinae</taxon>
        <taxon>Anopheles</taxon>
    </lineage>
</organism>
<reference evidence="2 4" key="1">
    <citation type="journal article" date="2014" name="BMC Genomics">
        <title>Genome sequence of Anopheles sinensis provides insight into genetics basis of mosquito competence for malaria parasites.</title>
        <authorList>
            <person name="Zhou D."/>
            <person name="Zhang D."/>
            <person name="Ding G."/>
            <person name="Shi L."/>
            <person name="Hou Q."/>
            <person name="Ye Y."/>
            <person name="Xu Y."/>
            <person name="Zhou H."/>
            <person name="Xiong C."/>
            <person name="Li S."/>
            <person name="Yu J."/>
            <person name="Hong S."/>
            <person name="Yu X."/>
            <person name="Zou P."/>
            <person name="Chen C."/>
            <person name="Chang X."/>
            <person name="Wang W."/>
            <person name="Lv Y."/>
            <person name="Sun Y."/>
            <person name="Ma L."/>
            <person name="Shen B."/>
            <person name="Zhu C."/>
        </authorList>
    </citation>
    <scope>NUCLEOTIDE SEQUENCE [LARGE SCALE GENOMIC DNA]</scope>
</reference>
<gene>
    <name evidence="2" type="ORF">ZHAS_00002763</name>
</gene>
<dbReference type="EnsemblMetazoa" id="ASIC002763-RA">
    <property type="protein sequence ID" value="ASIC002763-PA"/>
    <property type="gene ID" value="ASIC002763"/>
</dbReference>
<feature type="region of interest" description="Disordered" evidence="1">
    <location>
        <begin position="436"/>
        <end position="465"/>
    </location>
</feature>
<feature type="compositionally biased region" description="Polar residues" evidence="1">
    <location>
        <begin position="1"/>
        <end position="24"/>
    </location>
</feature>
<protein>
    <submittedName>
        <fullName evidence="2">AGAP001446-PB-like protein</fullName>
    </submittedName>
</protein>
<accession>A0A084VCY7</accession>
<feature type="region of interest" description="Disordered" evidence="1">
    <location>
        <begin position="506"/>
        <end position="733"/>
    </location>
</feature>
<feature type="compositionally biased region" description="Basic residues" evidence="1">
    <location>
        <begin position="169"/>
        <end position="178"/>
    </location>
</feature>
<dbReference type="EMBL" id="ATLV01011012">
    <property type="status" value="NOT_ANNOTATED_CDS"/>
    <property type="molecule type" value="Genomic_DNA"/>
</dbReference>
<dbReference type="Proteomes" id="UP000030765">
    <property type="component" value="Unassembled WGS sequence"/>
</dbReference>
<dbReference type="OrthoDB" id="449052at2759"/>
<reference evidence="3" key="2">
    <citation type="submission" date="2020-05" db="UniProtKB">
        <authorList>
            <consortium name="EnsemblMetazoa"/>
        </authorList>
    </citation>
    <scope>IDENTIFICATION</scope>
</reference>
<dbReference type="AlphaFoldDB" id="A0A084VCY7"/>
<feature type="compositionally biased region" description="Polar residues" evidence="1">
    <location>
        <begin position="456"/>
        <end position="465"/>
    </location>
</feature>
<dbReference type="VEuPathDB" id="VectorBase:ASIS024501"/>
<feature type="compositionally biased region" description="Polar residues" evidence="1">
    <location>
        <begin position="319"/>
        <end position="329"/>
    </location>
</feature>
<dbReference type="OMA" id="GSANHCK"/>
<feature type="region of interest" description="Disordered" evidence="1">
    <location>
        <begin position="1"/>
        <end position="105"/>
    </location>
</feature>
<feature type="compositionally biased region" description="Polar residues" evidence="1">
    <location>
        <begin position="32"/>
        <end position="42"/>
    </location>
</feature>
<feature type="compositionally biased region" description="Basic and acidic residues" evidence="1">
    <location>
        <begin position="643"/>
        <end position="667"/>
    </location>
</feature>
<evidence type="ECO:0000313" key="2">
    <source>
        <dbReference type="EMBL" id="KFB35831.1"/>
    </source>
</evidence>
<dbReference type="EMBL" id="KE524633">
    <property type="protein sequence ID" value="KFB35831.1"/>
    <property type="molecule type" value="Genomic_DNA"/>
</dbReference>
<feature type="compositionally biased region" description="Basic and acidic residues" evidence="1">
    <location>
        <begin position="146"/>
        <end position="168"/>
    </location>
</feature>
<evidence type="ECO:0000313" key="4">
    <source>
        <dbReference type="Proteomes" id="UP000030765"/>
    </source>
</evidence>
<feature type="compositionally biased region" description="Low complexity" evidence="1">
    <location>
        <begin position="706"/>
        <end position="716"/>
    </location>
</feature>